<evidence type="ECO:0000256" key="1">
    <source>
        <dbReference type="SAM" id="MobiDB-lite"/>
    </source>
</evidence>
<feature type="region of interest" description="Disordered" evidence="1">
    <location>
        <begin position="169"/>
        <end position="194"/>
    </location>
</feature>
<evidence type="ECO:0000313" key="2">
    <source>
        <dbReference type="EMBL" id="AZH26044.1"/>
    </source>
</evidence>
<feature type="region of interest" description="Disordered" evidence="1">
    <location>
        <begin position="19"/>
        <end position="78"/>
    </location>
</feature>
<evidence type="ECO:0000313" key="5">
    <source>
        <dbReference type="Proteomes" id="UP000282007"/>
    </source>
</evidence>
<dbReference type="GeneID" id="38472028"/>
<proteinExistence type="predicted"/>
<sequence length="194" mass="20575">MNGTRRMILAVIDSSLTAGCLTDGDGNGTTPSPTPSSGGPTTQNGGTPSPIPSSCDPADVSHPPVVEESNHPAMGYGTKPQELTQQSVADYLADFETAYAWNRILDDHSPVARLNIDTTTPWNPEPAGAGFLASSGIETSYTPEGSEESSERAYVASYYVSPDPVYRVQTEAESVDPRSHPDRQLVQCGTDTKK</sequence>
<organism evidence="3 4">
    <name type="scientific">Haloplanus aerogenes</name>
    <dbReference type="NCBI Taxonomy" id="660522"/>
    <lineage>
        <taxon>Archaea</taxon>
        <taxon>Methanobacteriati</taxon>
        <taxon>Methanobacteriota</taxon>
        <taxon>Stenosarchaea group</taxon>
        <taxon>Halobacteria</taxon>
        <taxon>Halobacteriales</taxon>
        <taxon>Haloferacaceae</taxon>
        <taxon>Haloplanus</taxon>
    </lineage>
</organism>
<dbReference type="EMBL" id="REFS01000003">
    <property type="protein sequence ID" value="RMB18512.1"/>
    <property type="molecule type" value="Genomic_DNA"/>
</dbReference>
<dbReference type="Proteomes" id="UP000282007">
    <property type="component" value="Chromosome"/>
</dbReference>
<dbReference type="OrthoDB" id="350293at2157"/>
<dbReference type="Proteomes" id="UP000277326">
    <property type="component" value="Unassembled WGS sequence"/>
</dbReference>
<name>A0A3M0DA75_9EURY</name>
<dbReference type="RefSeq" id="WP_121920584.1">
    <property type="nucleotide sequence ID" value="NZ_CP034145.1"/>
</dbReference>
<dbReference type="EMBL" id="CP034145">
    <property type="protein sequence ID" value="AZH26044.1"/>
    <property type="molecule type" value="Genomic_DNA"/>
</dbReference>
<accession>A0A3M0DA75</accession>
<evidence type="ECO:0000313" key="3">
    <source>
        <dbReference type="EMBL" id="RMB18512.1"/>
    </source>
</evidence>
<reference evidence="2 5" key="2">
    <citation type="submission" date="2018-07" db="EMBL/GenBank/DDBJ databases">
        <title>Genome sequences of Haloplanus aerogenes JCM 16430T.</title>
        <authorList>
            <person name="Kim Y.B."/>
            <person name="Roh S.W."/>
        </authorList>
    </citation>
    <scope>NUCLEOTIDE SEQUENCE [LARGE SCALE GENOMIC DNA]</scope>
    <source>
        <strain evidence="2 5">JCM 16430</strain>
    </source>
</reference>
<dbReference type="AlphaFoldDB" id="A0A3M0DA75"/>
<reference evidence="3" key="3">
    <citation type="submission" date="2018-10" db="EMBL/GenBank/DDBJ databases">
        <authorList>
            <person name="Whitman W."/>
            <person name="Huntemann M."/>
            <person name="Clum A."/>
            <person name="Pillay M."/>
            <person name="Palaniappan K."/>
            <person name="Varghese N."/>
            <person name="Mikhailova N."/>
            <person name="Stamatis D."/>
            <person name="Reddy T."/>
            <person name="Daum C."/>
            <person name="Shapiro N."/>
            <person name="Ivanova N."/>
            <person name="Kyrpides N."/>
            <person name="Woyke T."/>
        </authorList>
    </citation>
    <scope>NUCLEOTIDE SEQUENCE</scope>
    <source>
        <strain evidence="3">CGMCC 1.10124</strain>
    </source>
</reference>
<feature type="compositionally biased region" description="Low complexity" evidence="1">
    <location>
        <begin position="22"/>
        <end position="48"/>
    </location>
</feature>
<evidence type="ECO:0000313" key="4">
    <source>
        <dbReference type="Proteomes" id="UP000277326"/>
    </source>
</evidence>
<reference evidence="3 4" key="1">
    <citation type="journal article" date="2015" name="Stand. Genomic Sci.">
        <title>Genomic Encyclopedia of Bacterial and Archaeal Type Strains, Phase III: the genomes of soil and plant-associated and newly described type strains.</title>
        <authorList>
            <person name="Whitman W.B."/>
            <person name="Woyke T."/>
            <person name="Klenk H.P."/>
            <person name="Zhou Y."/>
            <person name="Lilburn T.G."/>
            <person name="Beck B.J."/>
            <person name="De Vos P."/>
            <person name="Vandamme P."/>
            <person name="Eisen J.A."/>
            <person name="Garrity G."/>
            <person name="Hugenholtz P."/>
            <person name="Kyrpides N.C."/>
        </authorList>
    </citation>
    <scope>NUCLEOTIDE SEQUENCE [LARGE SCALE GENOMIC DNA]</scope>
    <source>
        <strain evidence="3 4">CGMCC 1.10124</strain>
    </source>
</reference>
<gene>
    <name evidence="3" type="ORF">ATH50_1973</name>
    <name evidence="2" type="ORF">DU502_12040</name>
</gene>
<keyword evidence="5" id="KW-1185">Reference proteome</keyword>
<protein>
    <submittedName>
        <fullName evidence="3">Uncharacterized protein</fullName>
    </submittedName>
</protein>
<dbReference type="KEGG" id="haer:DU502_12040"/>